<keyword evidence="4" id="KW-0576">Peroxisome</keyword>
<dbReference type="VEuPathDB" id="VectorBase:SCAU001688"/>
<dbReference type="Gene3D" id="3.40.50.12780">
    <property type="entry name" value="N-terminal domain of ligase-like"/>
    <property type="match status" value="1"/>
</dbReference>
<evidence type="ECO:0000256" key="3">
    <source>
        <dbReference type="ARBA" id="ARBA00022598"/>
    </source>
</evidence>
<dbReference type="InterPro" id="IPR042099">
    <property type="entry name" value="ANL_N_sf"/>
</dbReference>
<accession>A0A1I8NSR8</accession>
<name>A0A1I8NSR8_STOCA</name>
<dbReference type="Pfam" id="PF00501">
    <property type="entry name" value="AMP-binding"/>
    <property type="match status" value="1"/>
</dbReference>
<evidence type="ECO:0000313" key="6">
    <source>
        <dbReference type="EnsemblMetazoa" id="SCAU001688-PA"/>
    </source>
</evidence>
<comment type="similarity">
    <text evidence="2">Belongs to the ATP-dependent AMP-binding enzyme family.</text>
</comment>
<dbReference type="GO" id="GO:0005777">
    <property type="term" value="C:peroxisome"/>
    <property type="evidence" value="ECO:0007669"/>
    <property type="project" value="UniProtKB-SubCell"/>
</dbReference>
<dbReference type="EnsemblMetazoa" id="SCAU001688-RA">
    <property type="protein sequence ID" value="SCAU001688-PA"/>
    <property type="gene ID" value="SCAU001688"/>
</dbReference>
<evidence type="ECO:0000313" key="7">
    <source>
        <dbReference type="Proteomes" id="UP000095300"/>
    </source>
</evidence>
<dbReference type="Gene3D" id="3.30.300.30">
    <property type="match status" value="1"/>
</dbReference>
<gene>
    <name evidence="6" type="primary">106088038</name>
</gene>
<keyword evidence="7" id="KW-1185">Reference proteome</keyword>
<dbReference type="InterPro" id="IPR045851">
    <property type="entry name" value="AMP-bd_C_sf"/>
</dbReference>
<evidence type="ECO:0000256" key="4">
    <source>
        <dbReference type="ARBA" id="ARBA00023140"/>
    </source>
</evidence>
<dbReference type="STRING" id="35570.A0A1I8NSR8"/>
<dbReference type="AlphaFoldDB" id="A0A1I8NSR8"/>
<dbReference type="PANTHER" id="PTHR24096:SF149">
    <property type="entry name" value="AMP-BINDING DOMAIN-CONTAINING PROTEIN-RELATED"/>
    <property type="match status" value="1"/>
</dbReference>
<dbReference type="InterPro" id="IPR000873">
    <property type="entry name" value="AMP-dep_synth/lig_dom"/>
</dbReference>
<evidence type="ECO:0000256" key="1">
    <source>
        <dbReference type="ARBA" id="ARBA00004275"/>
    </source>
</evidence>
<feature type="domain" description="AMP-dependent synthetase/ligase" evidence="5">
    <location>
        <begin position="5"/>
        <end position="354"/>
    </location>
</feature>
<evidence type="ECO:0000256" key="2">
    <source>
        <dbReference type="ARBA" id="ARBA00006432"/>
    </source>
</evidence>
<organism evidence="6 7">
    <name type="scientific">Stomoxys calcitrans</name>
    <name type="common">Stable fly</name>
    <name type="synonym">Conops calcitrans</name>
    <dbReference type="NCBI Taxonomy" id="35570"/>
    <lineage>
        <taxon>Eukaryota</taxon>
        <taxon>Metazoa</taxon>
        <taxon>Ecdysozoa</taxon>
        <taxon>Arthropoda</taxon>
        <taxon>Hexapoda</taxon>
        <taxon>Insecta</taxon>
        <taxon>Pterygota</taxon>
        <taxon>Neoptera</taxon>
        <taxon>Endopterygota</taxon>
        <taxon>Diptera</taxon>
        <taxon>Brachycera</taxon>
        <taxon>Muscomorpha</taxon>
        <taxon>Muscoidea</taxon>
        <taxon>Muscidae</taxon>
        <taxon>Stomoxys</taxon>
    </lineage>
</organism>
<dbReference type="PANTHER" id="PTHR24096">
    <property type="entry name" value="LONG-CHAIN-FATTY-ACID--COA LIGASE"/>
    <property type="match status" value="1"/>
</dbReference>
<dbReference type="GO" id="GO:0016405">
    <property type="term" value="F:CoA-ligase activity"/>
    <property type="evidence" value="ECO:0007669"/>
    <property type="project" value="TreeGrafter"/>
</dbReference>
<evidence type="ECO:0000259" key="5">
    <source>
        <dbReference type="Pfam" id="PF00501"/>
    </source>
</evidence>
<dbReference type="Proteomes" id="UP000095300">
    <property type="component" value="Unassembled WGS sequence"/>
</dbReference>
<reference evidence="6" key="1">
    <citation type="submission" date="2020-05" db="UniProtKB">
        <authorList>
            <consortium name="EnsemblMetazoa"/>
        </authorList>
    </citation>
    <scope>IDENTIFICATION</scope>
    <source>
        <strain evidence="6">USDA</strain>
    </source>
</reference>
<dbReference type="SUPFAM" id="SSF56801">
    <property type="entry name" value="Acetyl-CoA synthetase-like"/>
    <property type="match status" value="1"/>
</dbReference>
<proteinExistence type="inferred from homology"/>
<dbReference type="OrthoDB" id="6614653at2759"/>
<keyword evidence="3" id="KW-0436">Ligase</keyword>
<sequence length="501" mass="55963">MLSKTAKEVYEQSIVIALNLRRMGIKKGDAIALYTMNNEWVSVLTLGCILVGAVPYFCEVHLDHVSQAQLFDIVHPSIVFYEEKYLSNIEASLECVHIDKLPQLLAIDSRQLTNIHDELLKPPQANIDFSQFESVKIHNTQEEIGILALTSGSTGIPKVVQITHALLSHGISIWWDNELNYEPLNSLDSSAVVFSFSPLRWISQVAVLLQSMLFGLKRVSSCGAPTGKYGFELLRNSDVTHIFVAPSIFYEIILQMDPNDVASLASLKLIQLGGEPPSKIVLEMARRLAVNARTFQSYGMTEMSSCICIDELINGGKPLPGYELQILDDDCQPLGPNQAGQIAVRPPFPLKGYLTIDNKPYYNKQGFFINGDYGLMDDQHKLHILARYKDLIRANGELIIPNSLEYSLINLPEIYVARLASYKVTPEDVNEIGSLFVVLNSNVSLTHEEMSRKIRDTLSVELNPKQLAIIQHIHYVDSVPLTTCGKIDRVALKKLALSKQN</sequence>
<comment type="subcellular location">
    <subcellularLocation>
        <location evidence="1">Peroxisome</location>
    </subcellularLocation>
</comment>
<protein>
    <recommendedName>
        <fullName evidence="5">AMP-dependent synthetase/ligase domain-containing protein</fullName>
    </recommendedName>
</protein>